<dbReference type="EMBL" id="LNCD01000139">
    <property type="protein sequence ID" value="KWV41647.1"/>
    <property type="molecule type" value="Genomic_DNA"/>
</dbReference>
<accession>A0A120FER6</accession>
<dbReference type="Gene3D" id="3.10.180.10">
    <property type="entry name" value="2,3-Dihydroxybiphenyl 1,2-Dioxygenase, domain 1"/>
    <property type="match status" value="1"/>
</dbReference>
<feature type="domain" description="VOC" evidence="1">
    <location>
        <begin position="20"/>
        <end position="156"/>
    </location>
</feature>
<dbReference type="SUPFAM" id="SSF54593">
    <property type="entry name" value="Glyoxalase/Bleomycin resistance protein/Dihydroxybiphenyl dioxygenase"/>
    <property type="match status" value="1"/>
</dbReference>
<reference evidence="2 3" key="1">
    <citation type="submission" date="2015-11" db="EMBL/GenBank/DDBJ databases">
        <title>Draft Genome Sequence of the Strain BR 10423 (Rhizobium sp.) isolated from nodules of Mimosa pudica.</title>
        <authorList>
            <person name="Barauna A.C."/>
            <person name="Zilli J.E."/>
            <person name="Simoes-Araujo J.L."/>
            <person name="Reis V.M."/>
            <person name="James E.K."/>
            <person name="Reis F.B.Jr."/>
            <person name="Rouws L.F."/>
            <person name="Passos S.R."/>
            <person name="Gois S.R."/>
        </authorList>
    </citation>
    <scope>NUCLEOTIDE SEQUENCE [LARGE SCALE GENOMIC DNA]</scope>
    <source>
        <strain evidence="2 3">BR10423</strain>
    </source>
</reference>
<dbReference type="AlphaFoldDB" id="A0A120FER6"/>
<protein>
    <submittedName>
        <fullName evidence="2">Glyoxalase</fullName>
    </submittedName>
</protein>
<dbReference type="InterPro" id="IPR037523">
    <property type="entry name" value="VOC_core"/>
</dbReference>
<keyword evidence="3" id="KW-1185">Reference proteome</keyword>
<dbReference type="InterPro" id="IPR004360">
    <property type="entry name" value="Glyas_Fos-R_dOase_dom"/>
</dbReference>
<comment type="caution">
    <text evidence="2">The sequence shown here is derived from an EMBL/GenBank/DDBJ whole genome shotgun (WGS) entry which is preliminary data.</text>
</comment>
<evidence type="ECO:0000313" key="3">
    <source>
        <dbReference type="Proteomes" id="UP000068164"/>
    </source>
</evidence>
<dbReference type="Pfam" id="PF00903">
    <property type="entry name" value="Glyoxalase"/>
    <property type="match status" value="1"/>
</dbReference>
<dbReference type="Proteomes" id="UP000068164">
    <property type="component" value="Unassembled WGS sequence"/>
</dbReference>
<gene>
    <name evidence="2" type="ORF">AS026_23030</name>
</gene>
<dbReference type="InterPro" id="IPR029068">
    <property type="entry name" value="Glyas_Bleomycin-R_OHBP_Dase"/>
</dbReference>
<dbReference type="PROSITE" id="PS51819">
    <property type="entry name" value="VOC"/>
    <property type="match status" value="1"/>
</dbReference>
<organism evidence="2 3">
    <name type="scientific">Rhizobium altiplani</name>
    <dbReference type="NCBI Taxonomy" id="1864509"/>
    <lineage>
        <taxon>Bacteria</taxon>
        <taxon>Pseudomonadati</taxon>
        <taxon>Pseudomonadota</taxon>
        <taxon>Alphaproteobacteria</taxon>
        <taxon>Hyphomicrobiales</taxon>
        <taxon>Rhizobiaceae</taxon>
        <taxon>Rhizobium/Agrobacterium group</taxon>
        <taxon>Rhizobium</taxon>
    </lineage>
</organism>
<sequence length="222" mass="23510">MTIQERSTTATKAVKDADMKLEVVVIPVSDVDRAKAFYTGLGWRLDADVPGKDGFRVVQVTPPGSPCSVIFGSNVTSAAPGSAQGLHLIVSDIEMAHAALASHGAEMSGVFHDVGGVFHHKNTDGRLPGPHPSRASYGSFASFSDPDGNGWLLQEITTRLPGRKEANGATFTSGSDLAAALRRAAAAHGEHEKRNGGKHDDDWPYWYAAYMLAEQAGADLPD</sequence>
<dbReference type="OrthoDB" id="485032at2"/>
<dbReference type="RefSeq" id="WP_062375460.1">
    <property type="nucleotide sequence ID" value="NZ_LNCD01000139.1"/>
</dbReference>
<name>A0A120FER6_9HYPH</name>
<evidence type="ECO:0000259" key="1">
    <source>
        <dbReference type="PROSITE" id="PS51819"/>
    </source>
</evidence>
<evidence type="ECO:0000313" key="2">
    <source>
        <dbReference type="EMBL" id="KWV41647.1"/>
    </source>
</evidence>
<proteinExistence type="predicted"/>